<gene>
    <name evidence="11" type="ORF">ENQ20_14795</name>
</gene>
<dbReference type="SMART" id="SM01230">
    <property type="entry name" value="Gln-synt_C"/>
    <property type="match status" value="1"/>
</dbReference>
<keyword evidence="3" id="KW-0436">Ligase</keyword>
<organism evidence="11">
    <name type="scientific">Caldilinea aerophila</name>
    <dbReference type="NCBI Taxonomy" id="133453"/>
    <lineage>
        <taxon>Bacteria</taxon>
        <taxon>Bacillati</taxon>
        <taxon>Chloroflexota</taxon>
        <taxon>Caldilineae</taxon>
        <taxon>Caldilineales</taxon>
        <taxon>Caldilineaceae</taxon>
        <taxon>Caldilinea</taxon>
    </lineage>
</organism>
<dbReference type="SUPFAM" id="SSF55931">
    <property type="entry name" value="Glutamine synthetase/guanido kinase"/>
    <property type="match status" value="1"/>
</dbReference>
<comment type="caution">
    <text evidence="11">The sequence shown here is derived from an EMBL/GenBank/DDBJ whole genome shotgun (WGS) entry which is preliminary data.</text>
</comment>
<dbReference type="InterPro" id="IPR027303">
    <property type="entry name" value="Gln_synth_gly_rich_site"/>
</dbReference>
<name>A0A7C1FIL2_9CHLR</name>
<dbReference type="PANTHER" id="PTHR43785:SF2">
    <property type="entry name" value="TYPE-1 GLUTAMINE SYNTHETASE 1"/>
    <property type="match status" value="1"/>
</dbReference>
<dbReference type="InterPro" id="IPR014746">
    <property type="entry name" value="Gln_synth/guanido_kin_cat_dom"/>
</dbReference>
<dbReference type="PROSITE" id="PS51986">
    <property type="entry name" value="GS_BETA_GRASP"/>
    <property type="match status" value="1"/>
</dbReference>
<evidence type="ECO:0000256" key="4">
    <source>
        <dbReference type="ARBA" id="ARBA00022741"/>
    </source>
</evidence>
<dbReference type="GO" id="GO:0005524">
    <property type="term" value="F:ATP binding"/>
    <property type="evidence" value="ECO:0007669"/>
    <property type="project" value="UniProtKB-KW"/>
</dbReference>
<dbReference type="EMBL" id="DSMG01000152">
    <property type="protein sequence ID" value="HDX32736.1"/>
    <property type="molecule type" value="Genomic_DNA"/>
</dbReference>
<evidence type="ECO:0000313" key="11">
    <source>
        <dbReference type="EMBL" id="HDX32736.1"/>
    </source>
</evidence>
<proteinExistence type="inferred from homology"/>
<dbReference type="AlphaFoldDB" id="A0A7C1FIL2"/>
<evidence type="ECO:0000259" key="9">
    <source>
        <dbReference type="PROSITE" id="PS51986"/>
    </source>
</evidence>
<dbReference type="InterPro" id="IPR036651">
    <property type="entry name" value="Gln_synt_N_sf"/>
</dbReference>
<feature type="domain" description="GS beta-grasp" evidence="9">
    <location>
        <begin position="13"/>
        <end position="104"/>
    </location>
</feature>
<keyword evidence="4" id="KW-0547">Nucleotide-binding</keyword>
<evidence type="ECO:0000256" key="7">
    <source>
        <dbReference type="PROSITE-ProRule" id="PRU01330"/>
    </source>
</evidence>
<keyword evidence="6" id="KW-0460">Magnesium</keyword>
<dbReference type="GO" id="GO:0006542">
    <property type="term" value="P:glutamine biosynthetic process"/>
    <property type="evidence" value="ECO:0007669"/>
    <property type="project" value="InterPro"/>
</dbReference>
<dbReference type="InterPro" id="IPR008147">
    <property type="entry name" value="Gln_synt_N"/>
</dbReference>
<evidence type="ECO:0000256" key="6">
    <source>
        <dbReference type="ARBA" id="ARBA00022842"/>
    </source>
</evidence>
<dbReference type="PROSITE" id="PS00181">
    <property type="entry name" value="GLNA_ATP"/>
    <property type="match status" value="1"/>
</dbReference>
<evidence type="ECO:0000256" key="3">
    <source>
        <dbReference type="ARBA" id="ARBA00022598"/>
    </source>
</evidence>
<evidence type="ECO:0000256" key="2">
    <source>
        <dbReference type="ARBA" id="ARBA00009897"/>
    </source>
</evidence>
<dbReference type="Gene3D" id="3.30.590.10">
    <property type="entry name" value="Glutamine synthetase/guanido kinase, catalytic domain"/>
    <property type="match status" value="1"/>
</dbReference>
<evidence type="ECO:0000256" key="8">
    <source>
        <dbReference type="RuleBase" id="RU000384"/>
    </source>
</evidence>
<comment type="similarity">
    <text evidence="2 7 8">Belongs to the glutamine synthetase family.</text>
</comment>
<dbReference type="Gene3D" id="3.10.20.70">
    <property type="entry name" value="Glutamine synthetase, N-terminal domain"/>
    <property type="match status" value="1"/>
</dbReference>
<feature type="domain" description="GS catalytic" evidence="10">
    <location>
        <begin position="111"/>
        <end position="450"/>
    </location>
</feature>
<evidence type="ECO:0000259" key="10">
    <source>
        <dbReference type="PROSITE" id="PS51987"/>
    </source>
</evidence>
<dbReference type="InterPro" id="IPR008146">
    <property type="entry name" value="Gln_synth_cat_dom"/>
</dbReference>
<dbReference type="PANTHER" id="PTHR43785">
    <property type="entry name" value="GAMMA-GLUTAMYLPUTRESCINE SYNTHETASE"/>
    <property type="match status" value="1"/>
</dbReference>
<dbReference type="GO" id="GO:0004356">
    <property type="term" value="F:glutamine synthetase activity"/>
    <property type="evidence" value="ECO:0007669"/>
    <property type="project" value="InterPro"/>
</dbReference>
<dbReference type="Pfam" id="PF00120">
    <property type="entry name" value="Gln-synt_C"/>
    <property type="match status" value="1"/>
</dbReference>
<protein>
    <submittedName>
        <fullName evidence="11">Glutamine synthetase</fullName>
    </submittedName>
</protein>
<sequence>MNIDQVVTQCKAAGVRLVRFLYCDNGCTIRGKLVPIERLASRMASGQGLTLAMQAMNMLDQLQPVEGMGPVGEIRLVPDPDSLVILPYAPHSAAMMCDMIKLDRQPWEACPRSFLKRMIARLAEAGMTMQAAMEGEFSLFREEAPGKYIPIDTGLCFSTISMTAAAEVIDAIVAAFEAQGIPIDAYYPELGHGQHEMPLRHAPVLRAADNQIWFRETIRSVAARFGIIASLAPKPMPEQAGNGCHIHWSLWDLEGKRNLLYDPSNPYLLSKVGYHFIAGVLEHLPGLLALTTPSYNSFRRLQPHLWSSAYTAWGPDNREAAVRVVSGHWGSEATTINLELKASDSSSNPYLALGGLIAAGLDGVKRELMPGQPTLIDPGNYSDEERAARGIRRYPTTQAEALDALEADPVLMEALGPVLANAYLTVKRSEYAAFSAQDVNFEIKHHIYKF</sequence>
<evidence type="ECO:0000256" key="1">
    <source>
        <dbReference type="ARBA" id="ARBA00001946"/>
    </source>
</evidence>
<dbReference type="PROSITE" id="PS51987">
    <property type="entry name" value="GS_CATALYTIC"/>
    <property type="match status" value="1"/>
</dbReference>
<keyword evidence="5" id="KW-0067">ATP-binding</keyword>
<dbReference type="Pfam" id="PF16952">
    <property type="entry name" value="Gln-synt_N_2"/>
    <property type="match status" value="1"/>
</dbReference>
<reference evidence="11" key="1">
    <citation type="journal article" date="2020" name="mSystems">
        <title>Genome- and Community-Level Interaction Insights into Carbon Utilization and Element Cycling Functions of Hydrothermarchaeota in Hydrothermal Sediment.</title>
        <authorList>
            <person name="Zhou Z."/>
            <person name="Liu Y."/>
            <person name="Xu W."/>
            <person name="Pan J."/>
            <person name="Luo Z.H."/>
            <person name="Li M."/>
        </authorList>
    </citation>
    <scope>NUCLEOTIDE SEQUENCE [LARGE SCALE GENOMIC DNA]</scope>
    <source>
        <strain evidence="11">SpSt-289</strain>
    </source>
</reference>
<accession>A0A7C1FIL2</accession>
<dbReference type="SUPFAM" id="SSF54368">
    <property type="entry name" value="Glutamine synthetase, N-terminal domain"/>
    <property type="match status" value="1"/>
</dbReference>
<comment type="cofactor">
    <cofactor evidence="1">
        <name>Mg(2+)</name>
        <dbReference type="ChEBI" id="CHEBI:18420"/>
    </cofactor>
</comment>
<evidence type="ECO:0000256" key="5">
    <source>
        <dbReference type="ARBA" id="ARBA00022840"/>
    </source>
</evidence>